<reference evidence="2" key="1">
    <citation type="submission" date="2021-10" db="EMBL/GenBank/DDBJ databases">
        <title>Loktanella gaetbuli sp. nov., isolated from a tidal flat.</title>
        <authorList>
            <person name="Park S."/>
            <person name="Yoon J.-H."/>
        </authorList>
    </citation>
    <scope>NUCLEOTIDE SEQUENCE</scope>
    <source>
        <strain evidence="2">TSTF-M6</strain>
    </source>
</reference>
<dbReference type="Pfam" id="PF13302">
    <property type="entry name" value="Acetyltransf_3"/>
    <property type="match status" value="1"/>
</dbReference>
<accession>A0ABS8BSI1</accession>
<proteinExistence type="predicted"/>
<dbReference type="Proteomes" id="UP001138961">
    <property type="component" value="Unassembled WGS sequence"/>
</dbReference>
<evidence type="ECO:0000313" key="2">
    <source>
        <dbReference type="EMBL" id="MCB5198700.1"/>
    </source>
</evidence>
<dbReference type="InterPro" id="IPR051908">
    <property type="entry name" value="Ribosomal_N-acetyltransferase"/>
</dbReference>
<dbReference type="InterPro" id="IPR000182">
    <property type="entry name" value="GNAT_dom"/>
</dbReference>
<dbReference type="InterPro" id="IPR016181">
    <property type="entry name" value="Acyl_CoA_acyltransferase"/>
</dbReference>
<dbReference type="PROSITE" id="PS51186">
    <property type="entry name" value="GNAT"/>
    <property type="match status" value="1"/>
</dbReference>
<evidence type="ECO:0000313" key="3">
    <source>
        <dbReference type="Proteomes" id="UP001138961"/>
    </source>
</evidence>
<evidence type="ECO:0000259" key="1">
    <source>
        <dbReference type="PROSITE" id="PS51186"/>
    </source>
</evidence>
<protein>
    <submittedName>
        <fullName evidence="2">GNAT family N-acetyltransferase</fullName>
    </submittedName>
</protein>
<gene>
    <name evidence="2" type="ORF">LGQ03_05560</name>
</gene>
<dbReference type="RefSeq" id="WP_226747596.1">
    <property type="nucleotide sequence ID" value="NZ_JAJATZ010000002.1"/>
</dbReference>
<name>A0ABS8BSI1_9RHOB</name>
<comment type="caution">
    <text evidence="2">The sequence shown here is derived from an EMBL/GenBank/DDBJ whole genome shotgun (WGS) entry which is preliminary data.</text>
</comment>
<feature type="domain" description="N-acetyltransferase" evidence="1">
    <location>
        <begin position="39"/>
        <end position="193"/>
    </location>
</feature>
<dbReference type="PANTHER" id="PTHR43441:SF2">
    <property type="entry name" value="FAMILY ACETYLTRANSFERASE, PUTATIVE (AFU_ORTHOLOGUE AFUA_7G00850)-RELATED"/>
    <property type="match status" value="1"/>
</dbReference>
<dbReference type="PANTHER" id="PTHR43441">
    <property type="entry name" value="RIBOSOMAL-PROTEIN-SERINE ACETYLTRANSFERASE"/>
    <property type="match status" value="1"/>
</dbReference>
<sequence length="251" mass="27697">MRHGWRSDPVVERHVGPIVARWTPPEDSPADLTLTGHHAHLRPLDPARDTDPLFDRIGPHPWLFDYLFDAPPATAHDFGAIMAAVFAADCLALAICRAGAADPLGYACLMNVDTAAGGIEIGNVNLSPDLQRTPVATEAFFLLCDWAFDAGYRRMVWKCNALNMPSRRAAQRLGFSYEGTFRQHLIVKGRNRDTAWFAMTDGDWPGLRSAYLDWLAPTNFDAHGQQLSNLGVLTAPYRVASDPALETTDRA</sequence>
<keyword evidence="3" id="KW-1185">Reference proteome</keyword>
<dbReference type="Gene3D" id="3.40.630.30">
    <property type="match status" value="1"/>
</dbReference>
<organism evidence="2 3">
    <name type="scientific">Loktanella gaetbuli</name>
    <dbReference type="NCBI Taxonomy" id="2881335"/>
    <lineage>
        <taxon>Bacteria</taxon>
        <taxon>Pseudomonadati</taxon>
        <taxon>Pseudomonadota</taxon>
        <taxon>Alphaproteobacteria</taxon>
        <taxon>Rhodobacterales</taxon>
        <taxon>Roseobacteraceae</taxon>
        <taxon>Loktanella</taxon>
    </lineage>
</organism>
<dbReference type="SUPFAM" id="SSF55729">
    <property type="entry name" value="Acyl-CoA N-acyltransferases (Nat)"/>
    <property type="match status" value="1"/>
</dbReference>
<dbReference type="EMBL" id="JAJATZ010000002">
    <property type="protein sequence ID" value="MCB5198700.1"/>
    <property type="molecule type" value="Genomic_DNA"/>
</dbReference>